<evidence type="ECO:0000313" key="2">
    <source>
        <dbReference type="EMBL" id="SIQ84712.1"/>
    </source>
</evidence>
<evidence type="ECO:0000313" key="3">
    <source>
        <dbReference type="Proteomes" id="UP000186308"/>
    </source>
</evidence>
<feature type="transmembrane region" description="Helical" evidence="1">
    <location>
        <begin position="69"/>
        <end position="87"/>
    </location>
</feature>
<protein>
    <submittedName>
        <fullName evidence="2">Uncharacterized protein</fullName>
    </submittedName>
</protein>
<evidence type="ECO:0000256" key="1">
    <source>
        <dbReference type="SAM" id="Phobius"/>
    </source>
</evidence>
<name>A0A8G2FGC9_ACIRU</name>
<organism evidence="2 3">
    <name type="scientific">Acidiphilium rubrum</name>
    <dbReference type="NCBI Taxonomy" id="526"/>
    <lineage>
        <taxon>Bacteria</taxon>
        <taxon>Pseudomonadati</taxon>
        <taxon>Pseudomonadota</taxon>
        <taxon>Alphaproteobacteria</taxon>
        <taxon>Acetobacterales</taxon>
        <taxon>Acidocellaceae</taxon>
        <taxon>Acidiphilium</taxon>
    </lineage>
</organism>
<keyword evidence="3" id="KW-1185">Reference proteome</keyword>
<dbReference type="RefSeq" id="WP_029313570.1">
    <property type="nucleotide sequence ID" value="NZ_DAOMCH010000085.1"/>
</dbReference>
<feature type="transmembrane region" description="Helical" evidence="1">
    <location>
        <begin position="35"/>
        <end position="57"/>
    </location>
</feature>
<dbReference type="Proteomes" id="UP000186308">
    <property type="component" value="Unassembled WGS sequence"/>
</dbReference>
<sequence>MPPQEIDFSGRLAAEIMVRPPEPPEDAALRRRKDWLVFLLIFGSIILLGLLAIYEGFLDPTASASSRHWGQTAVSALFTGGISFILGQKTATR</sequence>
<accession>A0A8G2FGC9</accession>
<dbReference type="EMBL" id="FTNE01000010">
    <property type="protein sequence ID" value="SIQ84712.1"/>
    <property type="molecule type" value="Genomic_DNA"/>
</dbReference>
<keyword evidence="1" id="KW-0812">Transmembrane</keyword>
<reference evidence="2 3" key="1">
    <citation type="submission" date="2017-01" db="EMBL/GenBank/DDBJ databases">
        <authorList>
            <person name="Varghese N."/>
            <person name="Submissions S."/>
        </authorList>
    </citation>
    <scope>NUCLEOTIDE SEQUENCE [LARGE SCALE GENOMIC DNA]</scope>
    <source>
        <strain evidence="2 3">ATCC 35905</strain>
    </source>
</reference>
<proteinExistence type="predicted"/>
<gene>
    <name evidence="2" type="ORF">SAMN05421828_11099</name>
</gene>
<comment type="caution">
    <text evidence="2">The sequence shown here is derived from an EMBL/GenBank/DDBJ whole genome shotgun (WGS) entry which is preliminary data.</text>
</comment>
<keyword evidence="1" id="KW-0472">Membrane</keyword>
<dbReference type="AlphaFoldDB" id="A0A8G2FGC9"/>
<keyword evidence="1" id="KW-1133">Transmembrane helix</keyword>